<accession>H9UMX1</accession>
<dbReference type="eggNOG" id="COG1538">
    <property type="taxonomic scope" value="Bacteria"/>
</dbReference>
<dbReference type="PATRIC" id="fig|889378.3.peg.2814"/>
<dbReference type="HOGENOM" id="CLU_047713_1_0_12"/>
<evidence type="ECO:0000313" key="9">
    <source>
        <dbReference type="EMBL" id="AFG38864.1"/>
    </source>
</evidence>
<evidence type="ECO:0000256" key="2">
    <source>
        <dbReference type="ARBA" id="ARBA00007613"/>
    </source>
</evidence>
<dbReference type="EMBL" id="CP003282">
    <property type="protein sequence ID" value="AFG38864.1"/>
    <property type="molecule type" value="Genomic_DNA"/>
</dbReference>
<dbReference type="Proteomes" id="UP000007383">
    <property type="component" value="Chromosome"/>
</dbReference>
<keyword evidence="8" id="KW-0175">Coiled coil</keyword>
<dbReference type="InterPro" id="IPR051906">
    <property type="entry name" value="TolC-like"/>
</dbReference>
<evidence type="ECO:0000256" key="6">
    <source>
        <dbReference type="ARBA" id="ARBA00023136"/>
    </source>
</evidence>
<reference evidence="10" key="1">
    <citation type="journal article" date="2013" name="Stand. Genomic Sci.">
        <title>Complete genome sequence of the halophilic bacterium Spirochaeta africana type strain (Z-7692(T)) from the alkaline Lake Magadi in the East African Rift.</title>
        <authorList>
            <person name="Liolos K."/>
            <person name="Abt B."/>
            <person name="Scheuner C."/>
            <person name="Teshima H."/>
            <person name="Held B."/>
            <person name="Lapidus A."/>
            <person name="Nolan M."/>
            <person name="Lucas S."/>
            <person name="Deshpande S."/>
            <person name="Cheng J.F."/>
            <person name="Tapia R."/>
            <person name="Goodwin L.A."/>
            <person name="Pitluck S."/>
            <person name="Pagani I."/>
            <person name="Ivanova N."/>
            <person name="Mavromatis K."/>
            <person name="Mikhailova N."/>
            <person name="Huntemann M."/>
            <person name="Pati A."/>
            <person name="Chen A."/>
            <person name="Palaniappan K."/>
            <person name="Land M."/>
            <person name="Rohde M."/>
            <person name="Tindall B.J."/>
            <person name="Detter J.C."/>
            <person name="Goker M."/>
            <person name="Bristow J."/>
            <person name="Eisen J.A."/>
            <person name="Markowitz V."/>
            <person name="Hugenholtz P."/>
            <person name="Woyke T."/>
            <person name="Klenk H.P."/>
            <person name="Kyrpides N.C."/>
        </authorList>
    </citation>
    <scope>NUCLEOTIDE SEQUENCE</scope>
    <source>
        <strain evidence="10">ATCC 700263 / DSM 8902 / Z-7692</strain>
    </source>
</reference>
<dbReference type="KEGG" id="sfc:Spiaf_2840"/>
<evidence type="ECO:0000256" key="4">
    <source>
        <dbReference type="ARBA" id="ARBA00022452"/>
    </source>
</evidence>
<keyword evidence="5" id="KW-0812">Transmembrane</keyword>
<feature type="coiled-coil region" evidence="8">
    <location>
        <begin position="354"/>
        <end position="416"/>
    </location>
</feature>
<protein>
    <submittedName>
        <fullName evidence="9">Outer membrane protein</fullName>
    </submittedName>
</protein>
<organism evidence="9 10">
    <name type="scientific">Spirochaeta africana (strain ATCC 700263 / DSM 8902 / Z-7692)</name>
    <dbReference type="NCBI Taxonomy" id="889378"/>
    <lineage>
        <taxon>Bacteria</taxon>
        <taxon>Pseudomonadati</taxon>
        <taxon>Spirochaetota</taxon>
        <taxon>Spirochaetia</taxon>
        <taxon>Spirochaetales</taxon>
        <taxon>Spirochaetaceae</taxon>
        <taxon>Spirochaeta</taxon>
    </lineage>
</organism>
<evidence type="ECO:0000256" key="3">
    <source>
        <dbReference type="ARBA" id="ARBA00022448"/>
    </source>
</evidence>
<dbReference type="PANTHER" id="PTHR30026:SF20">
    <property type="entry name" value="OUTER MEMBRANE PROTEIN TOLC"/>
    <property type="match status" value="1"/>
</dbReference>
<dbReference type="GO" id="GO:0009279">
    <property type="term" value="C:cell outer membrane"/>
    <property type="evidence" value="ECO:0007669"/>
    <property type="project" value="UniProtKB-SubCell"/>
</dbReference>
<evidence type="ECO:0000256" key="5">
    <source>
        <dbReference type="ARBA" id="ARBA00022692"/>
    </source>
</evidence>
<comment type="similarity">
    <text evidence="2">Belongs to the outer membrane factor (OMF) (TC 1.B.17) family.</text>
</comment>
<dbReference type="Gene3D" id="1.20.1600.10">
    <property type="entry name" value="Outer membrane efflux proteins (OEP)"/>
    <property type="match status" value="1"/>
</dbReference>
<evidence type="ECO:0000313" key="10">
    <source>
        <dbReference type="Proteomes" id="UP000007383"/>
    </source>
</evidence>
<dbReference type="InterPro" id="IPR003423">
    <property type="entry name" value="OMP_efflux"/>
</dbReference>
<evidence type="ECO:0000256" key="1">
    <source>
        <dbReference type="ARBA" id="ARBA00004442"/>
    </source>
</evidence>
<keyword evidence="10" id="KW-1185">Reference proteome</keyword>
<evidence type="ECO:0000256" key="7">
    <source>
        <dbReference type="ARBA" id="ARBA00023237"/>
    </source>
</evidence>
<evidence type="ECO:0000256" key="8">
    <source>
        <dbReference type="SAM" id="Coils"/>
    </source>
</evidence>
<keyword evidence="4" id="KW-1134">Transmembrane beta strand</keyword>
<dbReference type="STRING" id="889378.Spiaf_2840"/>
<comment type="subcellular location">
    <subcellularLocation>
        <location evidence="1">Cell outer membrane</location>
    </subcellularLocation>
</comment>
<gene>
    <name evidence="9" type="ordered locus">Spiaf_2840</name>
</gene>
<keyword evidence="7" id="KW-0998">Cell outer membrane</keyword>
<dbReference type="AlphaFoldDB" id="H9UMX1"/>
<feature type="coiled-coil region" evidence="8">
    <location>
        <begin position="141"/>
        <end position="200"/>
    </location>
</feature>
<sequence>MSNFLNCKENPMRTAHRTPLLPVVLLLLISASLTALPAPSELDIDTAVELALANNLGIRSHRIDAQIAERNYQHRFNVLYPQISAQGTLARPNAEPEDPFAGLMEQLGFPPVPDAEDPPRWNMTGTLSAQLTLASQMIHGIRAVTDAYHNAEIELDDARRELEKQIRTSFYQLLLQQEQLDLSERRLAATRARLEEVQQNYEAGLVDELTLRRTQVALENQRPGLLRQRQGYATAKHSLAAALGVDSLENTTITGSIEQASLELADESALLQLIDRNPDIQAARRGIQGMETRIDLTRAEMLPTLTFAFSLNPGLSGDPFSSDPFDTDNWSDRGSFSMTLRQPLDPLLPGSSTRQNLANQRDELQQAHLRVEQARSGVALQTRRLLGEITAARETIESLQANVALAERAFELAEEAYQSGLRDFSVVRDAEIDLGDARLQLLQEQHRSIELLLELEYLLNTPHETMKEIN</sequence>
<dbReference type="PANTHER" id="PTHR30026">
    <property type="entry name" value="OUTER MEMBRANE PROTEIN TOLC"/>
    <property type="match status" value="1"/>
</dbReference>
<dbReference type="SUPFAM" id="SSF56954">
    <property type="entry name" value="Outer membrane efflux proteins (OEP)"/>
    <property type="match status" value="1"/>
</dbReference>
<keyword evidence="3" id="KW-0813">Transport</keyword>
<dbReference type="GO" id="GO:0015288">
    <property type="term" value="F:porin activity"/>
    <property type="evidence" value="ECO:0007669"/>
    <property type="project" value="TreeGrafter"/>
</dbReference>
<dbReference type="Pfam" id="PF02321">
    <property type="entry name" value="OEP"/>
    <property type="match status" value="2"/>
</dbReference>
<proteinExistence type="inferred from homology"/>
<dbReference type="GO" id="GO:0015562">
    <property type="term" value="F:efflux transmembrane transporter activity"/>
    <property type="evidence" value="ECO:0007669"/>
    <property type="project" value="InterPro"/>
</dbReference>
<name>H9UMX1_SPIAZ</name>
<keyword evidence="6" id="KW-0472">Membrane</keyword>
<dbReference type="GO" id="GO:1990281">
    <property type="term" value="C:efflux pump complex"/>
    <property type="evidence" value="ECO:0007669"/>
    <property type="project" value="TreeGrafter"/>
</dbReference>